<dbReference type="Pfam" id="PF24570">
    <property type="entry name" value="BACK_BPM_SPOP"/>
    <property type="match status" value="1"/>
</dbReference>
<evidence type="ECO:0000259" key="4">
    <source>
        <dbReference type="PROSITE" id="PS50144"/>
    </source>
</evidence>
<proteinExistence type="inferred from homology"/>
<dbReference type="AlphaFoldDB" id="A0AAD8SND8"/>
<dbReference type="GO" id="GO:0016567">
    <property type="term" value="P:protein ubiquitination"/>
    <property type="evidence" value="ECO:0007669"/>
    <property type="project" value="InterPro"/>
</dbReference>
<dbReference type="PANTHER" id="PTHR26379">
    <property type="entry name" value="BTB/POZ AND MATH DOMAIN-CONTAINING PROTEIN 1"/>
    <property type="match status" value="1"/>
</dbReference>
<comment type="caution">
    <text evidence="5">The sequence shown here is derived from an EMBL/GenBank/DDBJ whole genome shotgun (WGS) entry which is preliminary data.</text>
</comment>
<organism evidence="5 6">
    <name type="scientific">Lolium multiflorum</name>
    <name type="common">Italian ryegrass</name>
    <name type="synonym">Lolium perenne subsp. multiflorum</name>
    <dbReference type="NCBI Taxonomy" id="4521"/>
    <lineage>
        <taxon>Eukaryota</taxon>
        <taxon>Viridiplantae</taxon>
        <taxon>Streptophyta</taxon>
        <taxon>Embryophyta</taxon>
        <taxon>Tracheophyta</taxon>
        <taxon>Spermatophyta</taxon>
        <taxon>Magnoliopsida</taxon>
        <taxon>Liliopsida</taxon>
        <taxon>Poales</taxon>
        <taxon>Poaceae</taxon>
        <taxon>BOP clade</taxon>
        <taxon>Pooideae</taxon>
        <taxon>Poodae</taxon>
        <taxon>Poeae</taxon>
        <taxon>Poeae Chloroplast Group 2 (Poeae type)</taxon>
        <taxon>Loliodinae</taxon>
        <taxon>Loliinae</taxon>
        <taxon>Lolium</taxon>
    </lineage>
</organism>
<evidence type="ECO:0000313" key="6">
    <source>
        <dbReference type="Proteomes" id="UP001231189"/>
    </source>
</evidence>
<comment type="similarity">
    <text evidence="2">Belongs to the Tdpoz family.</text>
</comment>
<keyword evidence="6" id="KW-1185">Reference proteome</keyword>
<dbReference type="SUPFAM" id="SSF49599">
    <property type="entry name" value="TRAF domain-like"/>
    <property type="match status" value="1"/>
</dbReference>
<feature type="domain" description="MATH" evidence="4">
    <location>
        <begin position="29"/>
        <end position="156"/>
    </location>
</feature>
<gene>
    <name evidence="5" type="ORF">QYE76_048555</name>
</gene>
<dbReference type="InterPro" id="IPR008974">
    <property type="entry name" value="TRAF-like"/>
</dbReference>
<dbReference type="Gene3D" id="3.30.710.10">
    <property type="entry name" value="Potassium Channel Kv1.1, Chain A"/>
    <property type="match status" value="1"/>
</dbReference>
<dbReference type="SMART" id="SM00225">
    <property type="entry name" value="BTB"/>
    <property type="match status" value="1"/>
</dbReference>
<dbReference type="InterPro" id="IPR056423">
    <property type="entry name" value="BACK_BPM_SPOP"/>
</dbReference>
<accession>A0AAD8SND8</accession>
<dbReference type="EMBL" id="JAUUTY010000003">
    <property type="protein sequence ID" value="KAK1660396.1"/>
    <property type="molecule type" value="Genomic_DNA"/>
</dbReference>
<evidence type="ECO:0000313" key="5">
    <source>
        <dbReference type="EMBL" id="KAK1660396.1"/>
    </source>
</evidence>
<sequence>MPMSALMSALRGAGRHHLTASTVAAKVVTGSHVLRIHGYTQLMRKTVPTGTAITSTAFGVGGHDWRIECYPNGRDEEHRGYTSLFLSSPGCDATARFGLTVLGAAGKPTSCARASRGDVCFRYLGQEAGWKDFVWNEEMHDGEHLVDDCLTVLCDVTVDQVMPADEVAAEVAPPRFDARGLFAEAIQSKNLNNVVVHAGGESFTARRWVLEALSPVFKAELQDATSGELHIDDVDAEVFQAMRQFMYREALRSDCYEQVEVEATMAERLLAAADRYQLEKLKLACGETLCARVDLGSVGAMLALAERHACPVLKEACMEFLSCAGTLRSFVATDGFHRLKRECPSAAAEIVEIAVMHMP</sequence>
<evidence type="ECO:0000256" key="2">
    <source>
        <dbReference type="ARBA" id="ARBA00010846"/>
    </source>
</evidence>
<evidence type="ECO:0000259" key="3">
    <source>
        <dbReference type="PROSITE" id="PS50097"/>
    </source>
</evidence>
<dbReference type="Proteomes" id="UP001231189">
    <property type="component" value="Unassembled WGS sequence"/>
</dbReference>
<dbReference type="PROSITE" id="PS50144">
    <property type="entry name" value="MATH"/>
    <property type="match status" value="1"/>
</dbReference>
<evidence type="ECO:0008006" key="7">
    <source>
        <dbReference type="Google" id="ProtNLM"/>
    </source>
</evidence>
<evidence type="ECO:0000256" key="1">
    <source>
        <dbReference type="ARBA" id="ARBA00004906"/>
    </source>
</evidence>
<dbReference type="InterPro" id="IPR011333">
    <property type="entry name" value="SKP1/BTB/POZ_sf"/>
</dbReference>
<dbReference type="PANTHER" id="PTHR26379:SF316">
    <property type="entry name" value="MATH DOMAIN-CONTAINING PROTEIN"/>
    <property type="match status" value="1"/>
</dbReference>
<dbReference type="InterPro" id="IPR000210">
    <property type="entry name" value="BTB/POZ_dom"/>
</dbReference>
<reference evidence="5" key="1">
    <citation type="submission" date="2023-07" db="EMBL/GenBank/DDBJ databases">
        <title>A chromosome-level genome assembly of Lolium multiflorum.</title>
        <authorList>
            <person name="Chen Y."/>
            <person name="Copetti D."/>
            <person name="Kolliker R."/>
            <person name="Studer B."/>
        </authorList>
    </citation>
    <scope>NUCLEOTIDE SEQUENCE</scope>
    <source>
        <strain evidence="5">02402/16</strain>
        <tissue evidence="5">Leaf</tissue>
    </source>
</reference>
<comment type="pathway">
    <text evidence="1">Protein modification; protein ubiquitination.</text>
</comment>
<dbReference type="PROSITE" id="PS50097">
    <property type="entry name" value="BTB"/>
    <property type="match status" value="1"/>
</dbReference>
<dbReference type="CDD" id="cd00121">
    <property type="entry name" value="MATH"/>
    <property type="match status" value="1"/>
</dbReference>
<dbReference type="SUPFAM" id="SSF54695">
    <property type="entry name" value="POZ domain"/>
    <property type="match status" value="1"/>
</dbReference>
<dbReference type="Gene3D" id="2.60.210.10">
    <property type="entry name" value="Apoptosis, Tumor Necrosis Factor Receptor Associated Protein 2, Chain A"/>
    <property type="match status" value="1"/>
</dbReference>
<dbReference type="Pfam" id="PF22486">
    <property type="entry name" value="MATH_2"/>
    <property type="match status" value="1"/>
</dbReference>
<protein>
    <recommendedName>
        <fullName evidence="7">MATH domain-containing protein</fullName>
    </recommendedName>
</protein>
<dbReference type="Pfam" id="PF00651">
    <property type="entry name" value="BTB"/>
    <property type="match status" value="1"/>
</dbReference>
<dbReference type="InterPro" id="IPR002083">
    <property type="entry name" value="MATH/TRAF_dom"/>
</dbReference>
<dbReference type="Gene3D" id="1.25.40.420">
    <property type="match status" value="1"/>
</dbReference>
<name>A0AAD8SND8_LOLMU</name>
<dbReference type="InterPro" id="IPR045005">
    <property type="entry name" value="BPM1-6"/>
</dbReference>
<feature type="domain" description="BTB" evidence="3">
    <location>
        <begin position="192"/>
        <end position="247"/>
    </location>
</feature>